<gene>
    <name evidence="3" type="primary">Slc35b4</name>
    <name evidence="3" type="synonym">AB041549</name>
</gene>
<evidence type="ECO:0000313" key="3">
    <source>
        <dbReference type="MGI" id="MGI:1931249"/>
    </source>
</evidence>
<feature type="region of interest" description="Disordered" evidence="1">
    <location>
        <begin position="1"/>
        <end position="23"/>
    </location>
</feature>
<reference evidence="2" key="2">
    <citation type="journal article" date="2000" name="Genome Res.">
        <title>Normalization and subtraction of cap-trapper-selected cDNAs to prepare full-length cDNA libraries for rapid discovery of new genes.</title>
        <authorList>
            <person name="Carninci P."/>
            <person name="Shibata Y."/>
            <person name="Hayatsu N."/>
            <person name="Sugahara Y."/>
            <person name="Shibata K."/>
            <person name="Itoh M."/>
            <person name="Konno H."/>
            <person name="Okazaki Y."/>
            <person name="Muramatsu M."/>
            <person name="Hayashizaki Y."/>
        </authorList>
    </citation>
    <scope>NUCLEOTIDE SEQUENCE</scope>
    <source>
        <strain evidence="2">C57BL/6J</strain>
        <tissue evidence="2">Bone</tissue>
    </source>
</reference>
<reference evidence="2" key="4">
    <citation type="journal article" date="2001" name="Nature">
        <title>Functional annotation of a full-length mouse cDNA collection.</title>
        <authorList>
            <consortium name="The RIKEN Genome Exploration Research Group Phase II Team and the FANTOM Consortium"/>
        </authorList>
    </citation>
    <scope>NUCLEOTIDE SEQUENCE</scope>
    <source>
        <strain evidence="2">C57BL/6J</strain>
        <tissue evidence="2">Bone</tissue>
    </source>
</reference>
<evidence type="ECO:0000256" key="1">
    <source>
        <dbReference type="SAM" id="MobiDB-lite"/>
    </source>
</evidence>
<dbReference type="MGI" id="MGI:1931249">
    <property type="gene designation" value="Slc35b4"/>
</dbReference>
<organism evidence="2">
    <name type="scientific">Mus musculus</name>
    <name type="common">Mouse</name>
    <dbReference type="NCBI Taxonomy" id="10090"/>
    <lineage>
        <taxon>Eukaryota</taxon>
        <taxon>Metazoa</taxon>
        <taxon>Chordata</taxon>
        <taxon>Craniata</taxon>
        <taxon>Vertebrata</taxon>
        <taxon>Euteleostomi</taxon>
        <taxon>Mammalia</taxon>
        <taxon>Eutheria</taxon>
        <taxon>Euarchontoglires</taxon>
        <taxon>Glires</taxon>
        <taxon>Rodentia</taxon>
        <taxon>Myomorpha</taxon>
        <taxon>Muroidea</taxon>
        <taxon>Muridae</taxon>
        <taxon>Murinae</taxon>
        <taxon>Mus</taxon>
        <taxon>Mus</taxon>
    </lineage>
</organism>
<reference evidence="2" key="5">
    <citation type="submission" date="2001-07" db="EMBL/GenBank/DDBJ databases">
        <authorList>
            <person name="Adachi J."/>
            <person name="Aizawa K."/>
            <person name="Akimura T."/>
            <person name="Arakawa T."/>
            <person name="Bono H."/>
            <person name="Carninci P."/>
            <person name="Fukuda S."/>
            <person name="Furuno M."/>
            <person name="Hanagaki T."/>
            <person name="Hara A."/>
            <person name="Hashizume W."/>
            <person name="Hayashida K."/>
            <person name="Hayatsu N."/>
            <person name="Hiramoto K."/>
            <person name="Hiraoka T."/>
            <person name="Hirozane T."/>
            <person name="Hori F."/>
            <person name="Imotani K."/>
            <person name="Ishii Y."/>
            <person name="Itoh M."/>
            <person name="Kagawa I."/>
            <person name="Kasukawa T."/>
            <person name="Katoh H."/>
            <person name="Kawai J."/>
            <person name="Kojima Y."/>
            <person name="Kondo S."/>
            <person name="Konno H."/>
            <person name="Kouda M."/>
            <person name="Koya S."/>
            <person name="Kurihara C."/>
            <person name="Matsuyama T."/>
            <person name="Miyazaki A."/>
            <person name="Murata M."/>
            <person name="Nakamura M."/>
            <person name="Nishi K."/>
            <person name="Nomura K."/>
            <person name="Numazaki R."/>
            <person name="Ohno M."/>
            <person name="Ohsato N."/>
            <person name="Okazaki Y."/>
            <person name="Saito R."/>
            <person name="Saitoh H."/>
            <person name="Sakai C."/>
            <person name="Sakai K."/>
            <person name="Sakazume N."/>
            <person name="Sano H."/>
            <person name="Sasaki D."/>
            <person name="Shibata K."/>
            <person name="Shinagawa A."/>
            <person name="Shiraki T."/>
            <person name="Sogabe Y."/>
            <person name="Tagami M."/>
            <person name="Tagawa A."/>
            <person name="Takahashi F."/>
            <person name="Takaku-Akahira S."/>
            <person name="Takeda Y."/>
            <person name="Tanaka T."/>
            <person name="Tomaru A."/>
            <person name="Toya T."/>
            <person name="Yasunishi A."/>
            <person name="Muramatsu M."/>
            <person name="Hayashizaki Y."/>
        </authorList>
    </citation>
    <scope>NUCLEOTIDE SEQUENCE</scope>
    <source>
        <strain evidence="2">C57BL/6J</strain>
        <tissue evidence="2">Bone</tissue>
    </source>
</reference>
<dbReference type="EMBL" id="AK036630">
    <property type="protein sequence ID" value="BAC29511.1"/>
    <property type="molecule type" value="mRNA"/>
</dbReference>
<evidence type="ECO:0000313" key="2">
    <source>
        <dbReference type="EMBL" id="BAC29511.1"/>
    </source>
</evidence>
<reference evidence="2" key="6">
    <citation type="journal article" date="2002" name="Nature">
        <title>Analysis of the mouse transcriptome based on functional annotation of 60,770 full-length cDNAs.</title>
        <authorList>
            <consortium name="The FANTOM Consortium and the RIKEN Genome Exploration Research Group Phase I and II Team"/>
        </authorList>
    </citation>
    <scope>NUCLEOTIDE SEQUENCE</scope>
    <source>
        <strain evidence="2">C57BL/6J</strain>
        <tissue evidence="2">Bone</tissue>
    </source>
</reference>
<reference evidence="2" key="8">
    <citation type="journal article" date="2005" name="Science">
        <title>Antisense Transcription in the Mammalian Transcriptome.</title>
        <authorList>
            <consortium name="RIKEN Genome Exploration Research Group and Genome Science Group (Genome Network Project Core Group) and the FANTOM Consortium"/>
        </authorList>
    </citation>
    <scope>NUCLEOTIDE SEQUENCE</scope>
    <source>
        <strain evidence="2">C57BL/6J</strain>
        <tissue evidence="2">Bone</tissue>
    </source>
</reference>
<sequence>MYTEVWKNLGTTKSELQKDDKKD</sequence>
<proteinExistence type="evidence at transcript level"/>
<name>Q8CB74_MOUSE</name>
<reference evidence="2" key="1">
    <citation type="journal article" date="1999" name="Methods Enzymol.">
        <title>High-efficiency full-length cDNA cloning.</title>
        <authorList>
            <person name="Carninci P."/>
            <person name="Hayashizaki Y."/>
        </authorList>
    </citation>
    <scope>NUCLEOTIDE SEQUENCE</scope>
    <source>
        <strain evidence="2">C57BL/6J</strain>
        <tissue evidence="2">Bone</tissue>
    </source>
</reference>
<dbReference type="AlphaFoldDB" id="Q8CB74"/>
<dbReference type="AGR" id="MGI:1931249"/>
<accession>Q8CB74</accession>
<protein>
    <submittedName>
        <fullName evidence="2">Uncharacterized protein</fullName>
    </submittedName>
</protein>
<reference evidence="2" key="3">
    <citation type="journal article" date="2000" name="Genome Res.">
        <title>RIKEN integrated sequence analysis (RISA) system--384-format sequencing pipeline with 384 multicapillary sequencer.</title>
        <authorList>
            <person name="Shibata K."/>
            <person name="Itoh M."/>
            <person name="Aizawa K."/>
            <person name="Nagaoka S."/>
            <person name="Sasaki N."/>
            <person name="Carninci P."/>
            <person name="Konno H."/>
            <person name="Akiyama J."/>
            <person name="Nishi K."/>
            <person name="Kitsunai T."/>
            <person name="Tashiro H."/>
            <person name="Itoh M."/>
            <person name="Sumi N."/>
            <person name="Ishii Y."/>
            <person name="Nakamura S."/>
            <person name="Hazama M."/>
            <person name="Nishine T."/>
            <person name="Harada A."/>
            <person name="Yamamoto R."/>
            <person name="Matsumoto H."/>
            <person name="Sakaguchi S."/>
            <person name="Ikegami T."/>
            <person name="Kashiwagi K."/>
            <person name="Fujiwake S."/>
            <person name="Inoue K."/>
            <person name="Togawa Y."/>
            <person name="Izawa M."/>
            <person name="Ohara E."/>
            <person name="Watahiki M."/>
            <person name="Yoneda Y."/>
            <person name="Ishikawa T."/>
            <person name="Ozawa K."/>
            <person name="Tanaka T."/>
            <person name="Matsuura S."/>
            <person name="Kawai J."/>
            <person name="Okazaki Y."/>
            <person name="Muramatsu M."/>
            <person name="Inoue Y."/>
            <person name="Kira A."/>
            <person name="Hayashizaki Y."/>
        </authorList>
    </citation>
    <scope>NUCLEOTIDE SEQUENCE</scope>
    <source>
        <strain evidence="2">C57BL/6J</strain>
        <tissue evidence="2">Bone</tissue>
    </source>
</reference>
<reference evidence="2" key="7">
    <citation type="journal article" date="2005" name="Science">
        <title>The Transcriptional Landscape of the Mammalian Genome.</title>
        <authorList>
            <consortium name="The FANTOM Consortium"/>
            <consortium name="Riken Genome Exploration Research Group and Genome Science Group (Genome Network Project Core Group)"/>
        </authorList>
    </citation>
    <scope>NUCLEOTIDE SEQUENCE</scope>
    <source>
        <strain evidence="2">C57BL/6J</strain>
        <tissue evidence="2">Bone</tissue>
    </source>
</reference>